<name>I3CI09_9GAMM</name>
<evidence type="ECO:0000256" key="3">
    <source>
        <dbReference type="ARBA" id="ARBA00022748"/>
    </source>
</evidence>
<evidence type="ECO:0000256" key="2">
    <source>
        <dbReference type="ARBA" id="ARBA00007758"/>
    </source>
</evidence>
<feature type="domain" description="Thioredoxin" evidence="7">
    <location>
        <begin position="56"/>
        <end position="198"/>
    </location>
</feature>
<evidence type="ECO:0000256" key="6">
    <source>
        <dbReference type="SAM" id="Phobius"/>
    </source>
</evidence>
<dbReference type="PROSITE" id="PS51352">
    <property type="entry name" value="THIOREDOXIN_2"/>
    <property type="match status" value="1"/>
</dbReference>
<dbReference type="PANTHER" id="PTHR42852">
    <property type="entry name" value="THIOL:DISULFIDE INTERCHANGE PROTEIN DSBE"/>
    <property type="match status" value="1"/>
</dbReference>
<evidence type="ECO:0000313" key="9">
    <source>
        <dbReference type="Proteomes" id="UP000005744"/>
    </source>
</evidence>
<sequence>MLRLPADNHPNMIAKKALLLSGICMLRYFVPLGIFIVLSVFLYIGLGLNPRDLGSTLLNKPTPAFSLPQLEKPDQQFTQDEFKGKVSLFNAWASWCVTCKYEHPLLMQLAKNTNIPIYGLNYKDTEAEAKQLLQREGNPYLANAVDANGRVGMDLGLSGTPETFIIDKQGIIRYKHIGAITVEDLEKKILPLIKQLQDS</sequence>
<dbReference type="GO" id="GO:0017004">
    <property type="term" value="P:cytochrome complex assembly"/>
    <property type="evidence" value="ECO:0007669"/>
    <property type="project" value="UniProtKB-KW"/>
</dbReference>
<dbReference type="EMBL" id="JH600070">
    <property type="protein sequence ID" value="EIJ43252.1"/>
    <property type="molecule type" value="Genomic_DNA"/>
</dbReference>
<dbReference type="InterPro" id="IPR013766">
    <property type="entry name" value="Thioredoxin_domain"/>
</dbReference>
<dbReference type="eggNOG" id="COG0526">
    <property type="taxonomic scope" value="Bacteria"/>
</dbReference>
<dbReference type="Gene3D" id="3.40.30.10">
    <property type="entry name" value="Glutaredoxin"/>
    <property type="match status" value="1"/>
</dbReference>
<dbReference type="AlphaFoldDB" id="I3CI09"/>
<dbReference type="GO" id="GO:0030288">
    <property type="term" value="C:outer membrane-bounded periplasmic space"/>
    <property type="evidence" value="ECO:0007669"/>
    <property type="project" value="InterPro"/>
</dbReference>
<reference evidence="8 9" key="1">
    <citation type="submission" date="2011-11" db="EMBL/GenBank/DDBJ databases">
        <title>Improved High-Quality Draft sequence of Beggiatoa alba B18lD.</title>
        <authorList>
            <consortium name="US DOE Joint Genome Institute"/>
            <person name="Lucas S."/>
            <person name="Han J."/>
            <person name="Lapidus A."/>
            <person name="Cheng J.-F."/>
            <person name="Goodwin L."/>
            <person name="Pitluck S."/>
            <person name="Peters L."/>
            <person name="Mikhailova N."/>
            <person name="Held B."/>
            <person name="Detter J.C."/>
            <person name="Han C."/>
            <person name="Tapia R."/>
            <person name="Land M."/>
            <person name="Hauser L."/>
            <person name="Kyrpides N."/>
            <person name="Ivanova N."/>
            <person name="Pagani I."/>
            <person name="Samuel K."/>
            <person name="Teske A."/>
            <person name="Mueller J."/>
            <person name="Woyke T."/>
        </authorList>
    </citation>
    <scope>NUCLEOTIDE SEQUENCE [LARGE SCALE GENOMIC DNA]</scope>
    <source>
        <strain evidence="8 9">B18LD</strain>
    </source>
</reference>
<dbReference type="HOGENOM" id="CLU_042529_19_1_6"/>
<dbReference type="CDD" id="cd03010">
    <property type="entry name" value="TlpA_like_DsbE"/>
    <property type="match status" value="1"/>
</dbReference>
<dbReference type="InterPro" id="IPR050553">
    <property type="entry name" value="Thioredoxin_ResA/DsbE_sf"/>
</dbReference>
<keyword evidence="6" id="KW-1133">Transmembrane helix</keyword>
<dbReference type="Pfam" id="PF08534">
    <property type="entry name" value="Redoxin"/>
    <property type="match status" value="1"/>
</dbReference>
<evidence type="ECO:0000313" key="8">
    <source>
        <dbReference type="EMBL" id="EIJ43252.1"/>
    </source>
</evidence>
<dbReference type="SUPFAM" id="SSF52833">
    <property type="entry name" value="Thioredoxin-like"/>
    <property type="match status" value="1"/>
</dbReference>
<dbReference type="PANTHER" id="PTHR42852:SF6">
    <property type="entry name" value="THIOL:DISULFIDE INTERCHANGE PROTEIN DSBE"/>
    <property type="match status" value="1"/>
</dbReference>
<dbReference type="InterPro" id="IPR013740">
    <property type="entry name" value="Redoxin"/>
</dbReference>
<organism evidence="8 9">
    <name type="scientific">Beggiatoa alba B18LD</name>
    <dbReference type="NCBI Taxonomy" id="395493"/>
    <lineage>
        <taxon>Bacteria</taxon>
        <taxon>Pseudomonadati</taxon>
        <taxon>Pseudomonadota</taxon>
        <taxon>Gammaproteobacteria</taxon>
        <taxon>Thiotrichales</taxon>
        <taxon>Thiotrichaceae</taxon>
        <taxon>Beggiatoa</taxon>
    </lineage>
</organism>
<keyword evidence="4" id="KW-1015">Disulfide bond</keyword>
<dbReference type="NCBIfam" id="TIGR00385">
    <property type="entry name" value="dsbE"/>
    <property type="match status" value="1"/>
</dbReference>
<dbReference type="InterPro" id="IPR004799">
    <property type="entry name" value="Periplasmic_diS_OxRdtase_DsbE"/>
</dbReference>
<evidence type="ECO:0000256" key="1">
    <source>
        <dbReference type="ARBA" id="ARBA00004383"/>
    </source>
</evidence>
<feature type="transmembrane region" description="Helical" evidence="6">
    <location>
        <begin position="28"/>
        <end position="48"/>
    </location>
</feature>
<comment type="subcellular location">
    <subcellularLocation>
        <location evidence="1">Cell inner membrane</location>
        <topology evidence="1">Single-pass membrane protein</topology>
        <orientation evidence="1">Periplasmic side</orientation>
    </subcellularLocation>
</comment>
<dbReference type="GO" id="GO:0005886">
    <property type="term" value="C:plasma membrane"/>
    <property type="evidence" value="ECO:0007669"/>
    <property type="project" value="UniProtKB-SubCell"/>
</dbReference>
<keyword evidence="3" id="KW-0201">Cytochrome c-type biogenesis</keyword>
<keyword evidence="5" id="KW-0676">Redox-active center</keyword>
<comment type="similarity">
    <text evidence="2">Belongs to the thioredoxin family. DsbE subfamily.</text>
</comment>
<evidence type="ECO:0000256" key="5">
    <source>
        <dbReference type="ARBA" id="ARBA00023284"/>
    </source>
</evidence>
<keyword evidence="9" id="KW-1185">Reference proteome</keyword>
<dbReference type="STRING" id="395493.BegalDRAFT_2401"/>
<proteinExistence type="inferred from homology"/>
<dbReference type="Proteomes" id="UP000005744">
    <property type="component" value="Unassembled WGS sequence"/>
</dbReference>
<evidence type="ECO:0000259" key="7">
    <source>
        <dbReference type="PROSITE" id="PS51352"/>
    </source>
</evidence>
<dbReference type="GO" id="GO:0015036">
    <property type="term" value="F:disulfide oxidoreductase activity"/>
    <property type="evidence" value="ECO:0007669"/>
    <property type="project" value="InterPro"/>
</dbReference>
<keyword evidence="6" id="KW-0472">Membrane</keyword>
<dbReference type="RefSeq" id="WP_002690278.1">
    <property type="nucleotide sequence ID" value="NZ_JH600070.1"/>
</dbReference>
<dbReference type="InterPro" id="IPR036249">
    <property type="entry name" value="Thioredoxin-like_sf"/>
</dbReference>
<protein>
    <submittedName>
        <fullName evidence="8">Periplasmic protein thiol:disulfide oxidoreductase, DsbE subfamily</fullName>
    </submittedName>
</protein>
<keyword evidence="6" id="KW-0812">Transmembrane</keyword>
<accession>I3CI09</accession>
<gene>
    <name evidence="8" type="ORF">BegalDRAFT_2401</name>
</gene>
<evidence type="ECO:0000256" key="4">
    <source>
        <dbReference type="ARBA" id="ARBA00023157"/>
    </source>
</evidence>